<gene>
    <name evidence="3" type="primary">glpQ_2</name>
    <name evidence="3" type="ORF">AMHIJAGA_01189</name>
</gene>
<keyword evidence="1" id="KW-1133">Transmembrane helix</keyword>
<accession>A0A2X0PFG8</accession>
<dbReference type="Pfam" id="PF18885">
    <property type="entry name" value="DUF5648"/>
    <property type="match status" value="1"/>
</dbReference>
<sequence length="408" mass="45626">MIETTLVKMKKIDLKIIFVFALVIFGMSYELRGFADDTSSPTPVYRVYNPRNLEHLYTSSLNEKNTLVRIGWGRFEGVTFYGKNNGDTPIYRLYNFSIRQHLYTADLNEARVLSRSGWKNEGIVFRATVAGSVPVYRLYSSKIKQHLFTTDANEKRVLSAGNFWRYEGIAWYGVSATNSDSDDILLVNHRGNHTEFPENSVESVLSAKYSAVETDIQTTSDGQWVNMHDATVDRTTNGHGAVADLTLAQIQNLYLKNNSGQITQYKVPTLDQYLAACKQKGVIPLIEIKQATATPEQYSDIAMKFEQYGFSSTGYIISGYEEPLSKIESLIPTVNVMYIVEGYSTENVTFAVSLGIKSGLDMGYTNINQQVVEAVHASGIKVGAWTVGDINTLKYLQSIGVDVLTTNY</sequence>
<feature type="transmembrane region" description="Helical" evidence="1">
    <location>
        <begin position="12"/>
        <end position="29"/>
    </location>
</feature>
<reference evidence="3" key="1">
    <citation type="submission" date="2018-01" db="EMBL/GenBank/DDBJ databases">
        <authorList>
            <person name="Gaut B.S."/>
            <person name="Morton B.R."/>
            <person name="Clegg M.T."/>
            <person name="Duvall M.R."/>
        </authorList>
    </citation>
    <scope>NUCLEOTIDE SEQUENCE</scope>
    <source>
        <strain evidence="3">Lactococcus lactis</strain>
    </source>
</reference>
<dbReference type="EMBL" id="OGTW01000047">
    <property type="protein sequence ID" value="SPB25236.1"/>
    <property type="molecule type" value="Genomic_DNA"/>
</dbReference>
<evidence type="ECO:0000259" key="2">
    <source>
        <dbReference type="PROSITE" id="PS51704"/>
    </source>
</evidence>
<reference evidence="5" key="2">
    <citation type="submission" date="2018-05" db="EMBL/GenBank/DDBJ databases">
        <authorList>
            <person name="Duru I."/>
        </authorList>
    </citation>
    <scope>NUCLEOTIDE SEQUENCE [LARGE SCALE GENOMIC DNA]</scope>
</reference>
<protein>
    <submittedName>
        <fullName evidence="3">Glycerophosphodiester phosphodiesterase</fullName>
        <ecNumber evidence="3">3.1.4.46</ecNumber>
    </submittedName>
</protein>
<evidence type="ECO:0000313" key="5">
    <source>
        <dbReference type="Proteomes" id="UP000279235"/>
    </source>
</evidence>
<reference evidence="4" key="3">
    <citation type="submission" date="2018-05" db="EMBL/GenBank/DDBJ databases">
        <authorList>
            <person name="Lanie J.A."/>
            <person name="Ng W.-L."/>
            <person name="Kazmierczak K.M."/>
            <person name="Andrzejewski T.M."/>
            <person name="Davidsen T.M."/>
            <person name="Wayne K.J."/>
            <person name="Tettelin H."/>
            <person name="Glass J.I."/>
            <person name="Rusch D."/>
            <person name="Podicherti R."/>
            <person name="Tsui H.-C.T."/>
            <person name="Winkler M.E."/>
        </authorList>
    </citation>
    <scope>NUCLEOTIDE SEQUENCE</scope>
    <source>
        <strain evidence="4">Lactococcus lactis</strain>
    </source>
</reference>
<dbReference type="EC" id="3.1.4.46" evidence="3"/>
<dbReference type="GO" id="GO:0008889">
    <property type="term" value="F:glycerophosphodiester phosphodiesterase activity"/>
    <property type="evidence" value="ECO:0007669"/>
    <property type="project" value="UniProtKB-EC"/>
</dbReference>
<feature type="domain" description="GP-PDE" evidence="2">
    <location>
        <begin position="184"/>
        <end position="408"/>
    </location>
</feature>
<dbReference type="PANTHER" id="PTHR46211">
    <property type="entry name" value="GLYCEROPHOSPHORYL DIESTER PHOSPHODIESTERASE"/>
    <property type="match status" value="1"/>
</dbReference>
<evidence type="ECO:0000256" key="1">
    <source>
        <dbReference type="SAM" id="Phobius"/>
    </source>
</evidence>
<dbReference type="InterPro" id="IPR030395">
    <property type="entry name" value="GP_PDE_dom"/>
</dbReference>
<dbReference type="InterPro" id="IPR043708">
    <property type="entry name" value="DUF5648"/>
</dbReference>
<keyword evidence="1" id="KW-0812">Transmembrane</keyword>
<dbReference type="AlphaFoldDB" id="A0A2X0PFG8"/>
<dbReference type="PANTHER" id="PTHR46211:SF1">
    <property type="entry name" value="GLYCEROPHOSPHODIESTER PHOSPHODIESTERASE, CYTOPLASMIC"/>
    <property type="match status" value="1"/>
</dbReference>
<dbReference type="Proteomes" id="UP000279235">
    <property type="component" value="Unassembled WGS sequence"/>
</dbReference>
<dbReference type="RefSeq" id="WP_127093842.1">
    <property type="nucleotide sequence ID" value="NZ_JBDPLQ010000001.1"/>
</dbReference>
<keyword evidence="3" id="KW-0378">Hydrolase</keyword>
<dbReference type="Pfam" id="PF03009">
    <property type="entry name" value="GDPD"/>
    <property type="match status" value="1"/>
</dbReference>
<dbReference type="GO" id="GO:0006629">
    <property type="term" value="P:lipid metabolic process"/>
    <property type="evidence" value="ECO:0007669"/>
    <property type="project" value="InterPro"/>
</dbReference>
<dbReference type="PROSITE" id="PS51704">
    <property type="entry name" value="GP_PDE"/>
    <property type="match status" value="1"/>
</dbReference>
<evidence type="ECO:0000313" key="3">
    <source>
        <dbReference type="EMBL" id="SPB25236.1"/>
    </source>
</evidence>
<dbReference type="InterPro" id="IPR017946">
    <property type="entry name" value="PLC-like_Pdiesterase_TIM-brl"/>
</dbReference>
<dbReference type="Gene3D" id="3.20.20.190">
    <property type="entry name" value="Phosphatidylinositol (PI) phosphodiesterase"/>
    <property type="match status" value="1"/>
</dbReference>
<name>A0A2X0PFG8_9LACT</name>
<evidence type="ECO:0000313" key="4">
    <source>
        <dbReference type="EMBL" id="SPS11255.1"/>
    </source>
</evidence>
<dbReference type="SUPFAM" id="SSF51695">
    <property type="entry name" value="PLC-like phosphodiesterases"/>
    <property type="match status" value="1"/>
</dbReference>
<keyword evidence="1" id="KW-0472">Membrane</keyword>
<dbReference type="EMBL" id="OGTW02000047">
    <property type="protein sequence ID" value="SPS11255.1"/>
    <property type="molecule type" value="Genomic_DNA"/>
</dbReference>
<proteinExistence type="predicted"/>
<organism evidence="3">
    <name type="scientific">Lactococcus lactis</name>
    <dbReference type="NCBI Taxonomy" id="1358"/>
    <lineage>
        <taxon>Bacteria</taxon>
        <taxon>Bacillati</taxon>
        <taxon>Bacillota</taxon>
        <taxon>Bacilli</taxon>
        <taxon>Lactobacillales</taxon>
        <taxon>Streptococcaceae</taxon>
        <taxon>Lactococcus</taxon>
    </lineage>
</organism>